<evidence type="ECO:0000313" key="1">
    <source>
        <dbReference type="EMBL" id="OLR19643.1"/>
    </source>
</evidence>
<protein>
    <submittedName>
        <fullName evidence="1">Bgl operon transcriptional regulator BglJ</fullName>
    </submittedName>
</protein>
<dbReference type="EMBL" id="MKXD01000002">
    <property type="protein sequence ID" value="OLR19643.1"/>
    <property type="molecule type" value="Genomic_DNA"/>
</dbReference>
<proteinExistence type="predicted"/>
<keyword evidence="2" id="KW-1185">Reference proteome</keyword>
<accession>A0ACC8S829</accession>
<dbReference type="Proteomes" id="UP000187000">
    <property type="component" value="Unassembled WGS sequence"/>
</dbReference>
<reference evidence="1" key="1">
    <citation type="submission" date="2016-10" db="EMBL/GenBank/DDBJ databases">
        <authorList>
            <person name="Wang S."/>
            <person name="Zhu B."/>
        </authorList>
    </citation>
    <scope>NUCLEOTIDE SEQUENCE</scope>
    <source>
        <strain evidence="1">JCM 8580</strain>
    </source>
</reference>
<organism evidence="1 2">
    <name type="scientific">Enterobacter kobei</name>
    <dbReference type="NCBI Taxonomy" id="208224"/>
    <lineage>
        <taxon>Bacteria</taxon>
        <taxon>Pseudomonadati</taxon>
        <taxon>Pseudomonadota</taxon>
        <taxon>Gammaproteobacteria</taxon>
        <taxon>Enterobacterales</taxon>
        <taxon>Enterobacteriaceae</taxon>
        <taxon>Enterobacter</taxon>
        <taxon>Enterobacter cloacae complex</taxon>
    </lineage>
</organism>
<sequence length="208" mass="23118">MSEMGLSHLFSASAFSAYKLHFFKDYPAFEAAAPGMPFFSVIFSLSGLRAQRIECLKSLLKLANAYPSAQRIVLAQDDTEVRLMSLLSPSSLHGIISKTLAIGPLQEQLTILLHNTHRLNENVINDWYISKNNGLSPTERAILHYMTYGYSMPEIANCLSRNIKTVRAHKFNAMTKLGVHSDAGLLDAADILMHISVDRKPPAVHMFA</sequence>
<gene>
    <name evidence="1" type="ORF">BH713_02820</name>
</gene>
<evidence type="ECO:0000313" key="2">
    <source>
        <dbReference type="Proteomes" id="UP000187000"/>
    </source>
</evidence>
<name>A0ACC8S829_9ENTR</name>
<comment type="caution">
    <text evidence="1">The sequence shown here is derived from an EMBL/GenBank/DDBJ whole genome shotgun (WGS) entry which is preliminary data.</text>
</comment>